<dbReference type="InterPro" id="IPR058257">
    <property type="entry name" value="CorA-like_dom"/>
</dbReference>
<evidence type="ECO:0000313" key="4">
    <source>
        <dbReference type="Proteomes" id="UP000018144"/>
    </source>
</evidence>
<organism evidence="3 4">
    <name type="scientific">Pyronema omphalodes (strain CBS 100304)</name>
    <name type="common">Pyronema confluens</name>
    <dbReference type="NCBI Taxonomy" id="1076935"/>
    <lineage>
        <taxon>Eukaryota</taxon>
        <taxon>Fungi</taxon>
        <taxon>Dikarya</taxon>
        <taxon>Ascomycota</taxon>
        <taxon>Pezizomycotina</taxon>
        <taxon>Pezizomycetes</taxon>
        <taxon>Pezizales</taxon>
        <taxon>Pyronemataceae</taxon>
        <taxon>Pyronema</taxon>
    </lineage>
</organism>
<keyword evidence="1" id="KW-0812">Transmembrane</keyword>
<keyword evidence="4" id="KW-1185">Reference proteome</keyword>
<name>U4LTL7_PYROM</name>
<dbReference type="EMBL" id="HF935497">
    <property type="protein sequence ID" value="CCX30896.1"/>
    <property type="molecule type" value="Genomic_DNA"/>
</dbReference>
<feature type="transmembrane region" description="Helical" evidence="1">
    <location>
        <begin position="436"/>
        <end position="459"/>
    </location>
</feature>
<feature type="domain" description="CorA-like transporter" evidence="2">
    <location>
        <begin position="20"/>
        <end position="250"/>
    </location>
</feature>
<reference evidence="3 4" key="1">
    <citation type="journal article" date="2013" name="PLoS Genet.">
        <title>The genome and development-dependent transcriptomes of Pyronema confluens: a window into fungal evolution.</title>
        <authorList>
            <person name="Traeger S."/>
            <person name="Altegoer F."/>
            <person name="Freitag M."/>
            <person name="Gabaldon T."/>
            <person name="Kempken F."/>
            <person name="Kumar A."/>
            <person name="Marcet-Houben M."/>
            <person name="Poggeler S."/>
            <person name="Stajich J.E."/>
            <person name="Nowrousian M."/>
        </authorList>
    </citation>
    <scope>NUCLEOTIDE SEQUENCE [LARGE SCALE GENOMIC DNA]</scope>
    <source>
        <strain evidence="4">CBS 100304</strain>
        <tissue evidence="3">Vegetative mycelium</tissue>
    </source>
</reference>
<evidence type="ECO:0000259" key="2">
    <source>
        <dbReference type="Pfam" id="PF26616"/>
    </source>
</evidence>
<feature type="transmembrane region" description="Helical" evidence="1">
    <location>
        <begin position="406"/>
        <end position="424"/>
    </location>
</feature>
<dbReference type="OMA" id="CISEEHF"/>
<proteinExistence type="predicted"/>
<dbReference type="Pfam" id="PF26616">
    <property type="entry name" value="CorA-like"/>
    <property type="match status" value="1"/>
</dbReference>
<dbReference type="Proteomes" id="UP000018144">
    <property type="component" value="Unassembled WGS sequence"/>
</dbReference>
<gene>
    <name evidence="3" type="ORF">PCON_09497</name>
</gene>
<evidence type="ECO:0000313" key="3">
    <source>
        <dbReference type="EMBL" id="CCX30896.1"/>
    </source>
</evidence>
<dbReference type="eggNOG" id="ENOG502SJEH">
    <property type="taxonomic scope" value="Eukaryota"/>
</dbReference>
<keyword evidence="1" id="KW-0472">Membrane</keyword>
<evidence type="ECO:0000256" key="1">
    <source>
        <dbReference type="SAM" id="Phobius"/>
    </source>
</evidence>
<dbReference type="Gene3D" id="1.20.58.340">
    <property type="entry name" value="Magnesium transport protein CorA, transmembrane region"/>
    <property type="match status" value="1"/>
</dbReference>
<keyword evidence="1" id="KW-1133">Transmembrane helix</keyword>
<dbReference type="AlphaFoldDB" id="U4LTL7"/>
<dbReference type="OrthoDB" id="5396681at2759"/>
<protein>
    <recommendedName>
        <fullName evidence="2">CorA-like transporter domain-containing protein</fullName>
    </recommendedName>
</protein>
<sequence>MSTNTFEWCNYPKLRNIKYDPIDVNIDKYYQKFHDKLKSGDLVENGETKQVTNIQAITPKKPQSAASENQTEVPDMAWESYDEFESLEKGSRSTESLYIAISPHFSYGKLQISREALLKVLSNYSVFPNFLDVLQTFGAKTERSSDEFGVYYQHSSERCFQVCYNLKYIGYRPNYNNPSSPPLHAARKTGLWAMYDYKSKRSVWILLQPSEDFKERLCKNERLLSFMDVHRLQLACAEENIKDYIEYLERNFIKLRDEACTAWKQTMTPSIDDARKLHIQRDQLLHLEYILTLNEYVIRRMKEGFGRLQGANNAVHTQKSELKAFQTSLSNSLGKIEYYRKRVEGLNNRCGSLAALVSGLPSLVSNEILAHILMQIQVPIILASQENGVMRAMQVKAAEYSRSMKIVTFLTLVYLPPMLVASVFSTDFMRHWDAYISLAIFLGMVTGLMILTFASYVLWRRWESRNRSQLSQDVEHGIMGNDFRS</sequence>
<dbReference type="STRING" id="1076935.U4LTL7"/>
<accession>U4LTL7</accession>